<evidence type="ECO:0008006" key="3">
    <source>
        <dbReference type="Google" id="ProtNLM"/>
    </source>
</evidence>
<reference evidence="1 2" key="1">
    <citation type="journal article" date="2016" name="Nat. Commun.">
        <title>Thousands of microbial genomes shed light on interconnected biogeochemical processes in an aquifer system.</title>
        <authorList>
            <person name="Anantharaman K."/>
            <person name="Brown C.T."/>
            <person name="Hug L.A."/>
            <person name="Sharon I."/>
            <person name="Castelle C.J."/>
            <person name="Probst A.J."/>
            <person name="Thomas B.C."/>
            <person name="Singh A."/>
            <person name="Wilkins M.J."/>
            <person name="Karaoz U."/>
            <person name="Brodie E.L."/>
            <person name="Williams K.H."/>
            <person name="Hubbard S.S."/>
            <person name="Banfield J.F."/>
        </authorList>
    </citation>
    <scope>NUCLEOTIDE SEQUENCE [LARGE SCALE GENOMIC DNA]</scope>
</reference>
<dbReference type="Gene3D" id="3.90.320.10">
    <property type="match status" value="1"/>
</dbReference>
<dbReference type="Proteomes" id="UP000178570">
    <property type="component" value="Unassembled WGS sequence"/>
</dbReference>
<organism evidence="1 2">
    <name type="scientific">Candidatus Brennerbacteria bacterium RIFOXYD1_FULL_41_16</name>
    <dbReference type="NCBI Taxonomy" id="1797529"/>
    <lineage>
        <taxon>Bacteria</taxon>
        <taxon>Candidatus Brenneribacteriota</taxon>
    </lineage>
</organism>
<accession>A0A1G1XLU4</accession>
<sequence>MYYKNLQDFLSGTGHVINGKWYPRVTSIINIKAKPALLRFYGEAKSFNAAQEITNNSATEGTKVHNAIEAILKNEEPEKDPETLAAVKAFNDFSQLHAVKIDGGAVEKQIWSPKHGFAGTIDILGEVDGEFGVLDIKTSSGIWRDYNLQTAAYFGALLEDEPWGEVVKKEVRGRWILRIDQQRVCQLCGAKKRTKGGNIRVRGGVSSCYHEWSDLIGEWEFKKLENFESDYEAFLAAKRLWEWENEEWLKQIK</sequence>
<dbReference type="EMBL" id="MHHY01000009">
    <property type="protein sequence ID" value="OGY40287.1"/>
    <property type="molecule type" value="Genomic_DNA"/>
</dbReference>
<proteinExistence type="predicted"/>
<dbReference type="STRING" id="1797529.A2570_03355"/>
<dbReference type="AlphaFoldDB" id="A0A1G1XLU4"/>
<evidence type="ECO:0000313" key="2">
    <source>
        <dbReference type="Proteomes" id="UP000178570"/>
    </source>
</evidence>
<protein>
    <recommendedName>
        <fullName evidence="3">PD-(D/E)XK endonuclease-like domain-containing protein</fullName>
    </recommendedName>
</protein>
<evidence type="ECO:0000313" key="1">
    <source>
        <dbReference type="EMBL" id="OGY40287.1"/>
    </source>
</evidence>
<comment type="caution">
    <text evidence="1">The sequence shown here is derived from an EMBL/GenBank/DDBJ whole genome shotgun (WGS) entry which is preliminary data.</text>
</comment>
<gene>
    <name evidence="1" type="ORF">A2570_03355</name>
</gene>
<dbReference type="PANTHER" id="PTHR31340">
    <property type="entry name" value="MITOCHONDRIAL GENOME MAINTENANCE EXONUCLEASE 1"/>
    <property type="match status" value="1"/>
</dbReference>
<dbReference type="InterPro" id="IPR011604">
    <property type="entry name" value="PDDEXK-like_dom_sf"/>
</dbReference>
<name>A0A1G1XLU4_9BACT</name>
<dbReference type="PANTHER" id="PTHR31340:SF3">
    <property type="entry name" value="MITOCHONDRIAL GENOME MAINTENANCE EXONUCLEASE 1"/>
    <property type="match status" value="1"/>
</dbReference>